<feature type="transmembrane region" description="Helical" evidence="7">
    <location>
        <begin position="419"/>
        <end position="441"/>
    </location>
</feature>
<feature type="transmembrane region" description="Helical" evidence="7">
    <location>
        <begin position="100"/>
        <end position="120"/>
    </location>
</feature>
<dbReference type="GO" id="GO:0022857">
    <property type="term" value="F:transmembrane transporter activity"/>
    <property type="evidence" value="ECO:0007669"/>
    <property type="project" value="InterPro"/>
</dbReference>
<feature type="transmembrane region" description="Helical" evidence="7">
    <location>
        <begin position="325"/>
        <end position="346"/>
    </location>
</feature>
<evidence type="ECO:0000256" key="4">
    <source>
        <dbReference type="ARBA" id="ARBA00022989"/>
    </source>
</evidence>
<dbReference type="GO" id="GO:0005886">
    <property type="term" value="C:plasma membrane"/>
    <property type="evidence" value="ECO:0007669"/>
    <property type="project" value="TreeGrafter"/>
</dbReference>
<evidence type="ECO:0000256" key="6">
    <source>
        <dbReference type="SAM" id="MobiDB-lite"/>
    </source>
</evidence>
<feature type="transmembrane region" description="Helical" evidence="7">
    <location>
        <begin position="132"/>
        <end position="151"/>
    </location>
</feature>
<keyword evidence="10" id="KW-1185">Reference proteome</keyword>
<dbReference type="PANTHER" id="PTHR23501">
    <property type="entry name" value="MAJOR FACILITATOR SUPERFAMILY"/>
    <property type="match status" value="1"/>
</dbReference>
<gene>
    <name evidence="9" type="ORF">WICMUC_000012</name>
</gene>
<feature type="transmembrane region" description="Helical" evidence="7">
    <location>
        <begin position="536"/>
        <end position="554"/>
    </location>
</feature>
<feature type="domain" description="Major facilitator superfamily (MFS) profile" evidence="8">
    <location>
        <begin position="67"/>
        <end position="546"/>
    </location>
</feature>
<evidence type="ECO:0000313" key="9">
    <source>
        <dbReference type="EMBL" id="KAH3681031.1"/>
    </source>
</evidence>
<dbReference type="Proteomes" id="UP000769528">
    <property type="component" value="Unassembled WGS sequence"/>
</dbReference>
<feature type="transmembrane region" description="Helical" evidence="7">
    <location>
        <begin position="58"/>
        <end position="80"/>
    </location>
</feature>
<feature type="transmembrane region" description="Helical" evidence="7">
    <location>
        <begin position="366"/>
        <end position="385"/>
    </location>
</feature>
<feature type="transmembrane region" description="Helical" evidence="7">
    <location>
        <begin position="284"/>
        <end position="305"/>
    </location>
</feature>
<keyword evidence="3 7" id="KW-0812">Transmembrane</keyword>
<dbReference type="Gene3D" id="1.20.1250.20">
    <property type="entry name" value="MFS general substrate transporter like domains"/>
    <property type="match status" value="2"/>
</dbReference>
<feature type="transmembrane region" description="Helical" evidence="7">
    <location>
        <begin position="260"/>
        <end position="277"/>
    </location>
</feature>
<feature type="region of interest" description="Disordered" evidence="6">
    <location>
        <begin position="1"/>
        <end position="35"/>
    </location>
</feature>
<feature type="transmembrane region" description="Helical" evidence="7">
    <location>
        <begin position="193"/>
        <end position="214"/>
    </location>
</feature>
<protein>
    <recommendedName>
        <fullName evidence="8">Major facilitator superfamily (MFS) profile domain-containing protein</fullName>
    </recommendedName>
</protein>
<organism evidence="9 10">
    <name type="scientific">Wickerhamomyces mucosus</name>
    <dbReference type="NCBI Taxonomy" id="1378264"/>
    <lineage>
        <taxon>Eukaryota</taxon>
        <taxon>Fungi</taxon>
        <taxon>Dikarya</taxon>
        <taxon>Ascomycota</taxon>
        <taxon>Saccharomycotina</taxon>
        <taxon>Saccharomycetes</taxon>
        <taxon>Phaffomycetales</taxon>
        <taxon>Wickerhamomycetaceae</taxon>
        <taxon>Wickerhamomyces</taxon>
    </lineage>
</organism>
<evidence type="ECO:0000313" key="10">
    <source>
        <dbReference type="Proteomes" id="UP000769528"/>
    </source>
</evidence>
<name>A0A9P8TJD9_9ASCO</name>
<dbReference type="InterPro" id="IPR036259">
    <property type="entry name" value="MFS_trans_sf"/>
</dbReference>
<reference evidence="9" key="2">
    <citation type="submission" date="2021-01" db="EMBL/GenBank/DDBJ databases">
        <authorList>
            <person name="Schikora-Tamarit M.A."/>
        </authorList>
    </citation>
    <scope>NUCLEOTIDE SEQUENCE</scope>
    <source>
        <strain evidence="9">CBS6341</strain>
    </source>
</reference>
<dbReference type="Pfam" id="PF07690">
    <property type="entry name" value="MFS_1"/>
    <property type="match status" value="1"/>
</dbReference>
<proteinExistence type="inferred from homology"/>
<comment type="subcellular location">
    <subcellularLocation>
        <location evidence="1">Membrane</location>
        <topology evidence="1">Multi-pass membrane protein</topology>
    </subcellularLocation>
</comment>
<dbReference type="InterPro" id="IPR020846">
    <property type="entry name" value="MFS_dom"/>
</dbReference>
<dbReference type="SUPFAM" id="SSF103473">
    <property type="entry name" value="MFS general substrate transporter"/>
    <property type="match status" value="1"/>
</dbReference>
<evidence type="ECO:0000256" key="3">
    <source>
        <dbReference type="ARBA" id="ARBA00022692"/>
    </source>
</evidence>
<dbReference type="PANTHER" id="PTHR23501:SF78">
    <property type="entry name" value="MAJOR FACILITATOR SUPERFAMILY (MFS) PROFILE DOMAIN-CONTAINING PROTEIN-RELATED"/>
    <property type="match status" value="1"/>
</dbReference>
<evidence type="ECO:0000259" key="8">
    <source>
        <dbReference type="PROSITE" id="PS50850"/>
    </source>
</evidence>
<evidence type="ECO:0000256" key="7">
    <source>
        <dbReference type="SAM" id="Phobius"/>
    </source>
</evidence>
<dbReference type="EMBL" id="JAEUBF010000002">
    <property type="protein sequence ID" value="KAH3681031.1"/>
    <property type="molecule type" value="Genomic_DNA"/>
</dbReference>
<evidence type="ECO:0000256" key="2">
    <source>
        <dbReference type="ARBA" id="ARBA00008335"/>
    </source>
</evidence>
<dbReference type="OrthoDB" id="10021397at2759"/>
<accession>A0A9P8TJD9</accession>
<sequence length="568" mass="62668">MSNSSRKSSLEAGVERTQEVQQNFSNEDQELPLESDNADPLQLEKRLSRDLADSHDNILSIGKLIAVLLSLSLSIFLSFVDQTAIPNLLPSIADDLNAHSTISWAGTSLYISNTVFMVLFGRFSDIFSRKYVLLFSLVILGFMELACGFAQTPYQFYLFRGLCGVGAGGVNSLTNTIVSDVVTLKERGKYQGVLGLFVGLGNALGPFLASAFVMHLSWRKFFWALCPLILCSACIVYAFVPYTHTGYNFKLKLLQVDYPGFFTSAVAIIFTLIPLSGGGSSFEWNSAFSISFFCIGGVFFVLFILNEKFVAKLPLLPLHLFQTNISLTALLSQNFFLGTSYFSTLYYTPYYLQVVRGFSILRSAEFMLSFVIIQATCSVISGQIVSRTGHYLHVIWFGYIFWAVGTSLCFLWHTDTKNGVIIGTNLVQGIGIGSIFQTTIVAAQAQSYKKDRAVIISTRNFLRFLGAAVGLAICSTILSNSYLKILRKDGSNVGLTQTEIASLGKLVYSQDISLTGYTTDQVKFLKIAYMTSLRHVYSFIVASAGCCLLSTSFVRDNGVQPLDVPREK</sequence>
<comment type="caution">
    <text evidence="9">The sequence shown here is derived from an EMBL/GenBank/DDBJ whole genome shotgun (WGS) entry which is preliminary data.</text>
</comment>
<dbReference type="AlphaFoldDB" id="A0A9P8TJD9"/>
<evidence type="ECO:0000256" key="1">
    <source>
        <dbReference type="ARBA" id="ARBA00004141"/>
    </source>
</evidence>
<comment type="similarity">
    <text evidence="2">Belongs to the major facilitator superfamily.</text>
</comment>
<reference evidence="9" key="1">
    <citation type="journal article" date="2021" name="Open Biol.">
        <title>Shared evolutionary footprints suggest mitochondrial oxidative damage underlies multiple complex I losses in fungi.</title>
        <authorList>
            <person name="Schikora-Tamarit M.A."/>
            <person name="Marcet-Houben M."/>
            <person name="Nosek J."/>
            <person name="Gabaldon T."/>
        </authorList>
    </citation>
    <scope>NUCLEOTIDE SEQUENCE</scope>
    <source>
        <strain evidence="9">CBS6341</strain>
    </source>
</reference>
<dbReference type="InterPro" id="IPR011701">
    <property type="entry name" value="MFS"/>
</dbReference>
<dbReference type="PRINTS" id="PR01036">
    <property type="entry name" value="TCRTETB"/>
</dbReference>
<feature type="transmembrane region" description="Helical" evidence="7">
    <location>
        <begin position="391"/>
        <end position="412"/>
    </location>
</feature>
<evidence type="ECO:0000256" key="5">
    <source>
        <dbReference type="ARBA" id="ARBA00023136"/>
    </source>
</evidence>
<dbReference type="PROSITE" id="PS50850">
    <property type="entry name" value="MFS"/>
    <property type="match status" value="1"/>
</dbReference>
<keyword evidence="4 7" id="KW-1133">Transmembrane helix</keyword>
<feature type="transmembrane region" description="Helical" evidence="7">
    <location>
        <begin position="461"/>
        <end position="483"/>
    </location>
</feature>
<feature type="transmembrane region" description="Helical" evidence="7">
    <location>
        <begin position="221"/>
        <end position="240"/>
    </location>
</feature>
<keyword evidence="5 7" id="KW-0472">Membrane</keyword>